<dbReference type="InterPro" id="IPR051767">
    <property type="entry name" value="Nucleoporin_NUP42"/>
</dbReference>
<reference evidence="9" key="1">
    <citation type="submission" date="2021-06" db="EMBL/GenBank/DDBJ databases">
        <authorList>
            <consortium name="DOE Joint Genome Institute"/>
            <person name="Mondo S.J."/>
            <person name="Amses K.R."/>
            <person name="Simmons D.R."/>
            <person name="Longcore J.E."/>
            <person name="Seto K."/>
            <person name="Alves G.H."/>
            <person name="Bonds A.E."/>
            <person name="Quandt C.A."/>
            <person name="Davis W.J."/>
            <person name="Chang Y."/>
            <person name="Letcher P.M."/>
            <person name="Powell M.J."/>
            <person name="Kuo A."/>
            <person name="Labutti K."/>
            <person name="Pangilinan J."/>
            <person name="Andreopoulos W."/>
            <person name="Tritt A."/>
            <person name="Riley R."/>
            <person name="Hundley H."/>
            <person name="Johnson J."/>
            <person name="Lipzen A."/>
            <person name="Barry K."/>
            <person name="Berbee M.L."/>
            <person name="Buchler N.E."/>
            <person name="Grigoriev I.V."/>
            <person name="Spatafora J.W."/>
            <person name="Stajich J.E."/>
            <person name="James T.Y."/>
        </authorList>
    </citation>
    <scope>NUCLEOTIDE SEQUENCE</scope>
    <source>
        <strain evidence="9">AG</strain>
    </source>
</reference>
<organism evidence="9 10">
    <name type="scientific">Umbelopsis ramanniana AG</name>
    <dbReference type="NCBI Taxonomy" id="1314678"/>
    <lineage>
        <taxon>Eukaryota</taxon>
        <taxon>Fungi</taxon>
        <taxon>Fungi incertae sedis</taxon>
        <taxon>Mucoromycota</taxon>
        <taxon>Mucoromycotina</taxon>
        <taxon>Umbelopsidomycetes</taxon>
        <taxon>Umbelopsidales</taxon>
        <taxon>Umbelopsidaceae</taxon>
        <taxon>Umbelopsis</taxon>
    </lineage>
</organism>
<feature type="region of interest" description="Disordered" evidence="7">
    <location>
        <begin position="44"/>
        <end position="66"/>
    </location>
</feature>
<protein>
    <recommendedName>
        <fullName evidence="8">C3H1-type domain-containing protein</fullName>
    </recommendedName>
</protein>
<keyword evidence="3 6" id="KW-0863">Zinc-finger</keyword>
<evidence type="ECO:0000256" key="2">
    <source>
        <dbReference type="ARBA" id="ARBA00022723"/>
    </source>
</evidence>
<dbReference type="Gene3D" id="4.10.1000.10">
    <property type="entry name" value="Zinc finger, CCCH-type"/>
    <property type="match status" value="1"/>
</dbReference>
<dbReference type="RefSeq" id="XP_051445857.1">
    <property type="nucleotide sequence ID" value="XM_051587999.1"/>
</dbReference>
<dbReference type="GO" id="GO:0005634">
    <property type="term" value="C:nucleus"/>
    <property type="evidence" value="ECO:0007669"/>
    <property type="project" value="UniProtKB-SubCell"/>
</dbReference>
<keyword evidence="10" id="KW-1185">Reference proteome</keyword>
<dbReference type="PANTHER" id="PTHR46527">
    <property type="entry name" value="NUCLEOPORIN-LIKE PROTEIN 2"/>
    <property type="match status" value="1"/>
</dbReference>
<feature type="zinc finger region" description="C3H1-type" evidence="6">
    <location>
        <begin position="3"/>
        <end position="30"/>
    </location>
</feature>
<dbReference type="PANTHER" id="PTHR46527:SF1">
    <property type="entry name" value="NUCLEOPORIN NUP42"/>
    <property type="match status" value="1"/>
</dbReference>
<evidence type="ECO:0000256" key="1">
    <source>
        <dbReference type="ARBA" id="ARBA00004123"/>
    </source>
</evidence>
<keyword evidence="2 6" id="KW-0479">Metal-binding</keyword>
<dbReference type="AlphaFoldDB" id="A0AAD5EBW6"/>
<evidence type="ECO:0000313" key="10">
    <source>
        <dbReference type="Proteomes" id="UP001206595"/>
    </source>
</evidence>
<evidence type="ECO:0000313" key="9">
    <source>
        <dbReference type="EMBL" id="KAI8580853.1"/>
    </source>
</evidence>
<evidence type="ECO:0000256" key="6">
    <source>
        <dbReference type="PROSITE-ProRule" id="PRU00723"/>
    </source>
</evidence>
<evidence type="ECO:0000256" key="3">
    <source>
        <dbReference type="ARBA" id="ARBA00022771"/>
    </source>
</evidence>
<comment type="subcellular location">
    <subcellularLocation>
        <location evidence="1">Nucleus</location>
    </subcellularLocation>
</comment>
<evidence type="ECO:0000259" key="8">
    <source>
        <dbReference type="PROSITE" id="PS50103"/>
    </source>
</evidence>
<dbReference type="PROSITE" id="PS50103">
    <property type="entry name" value="ZF_C3H1"/>
    <property type="match status" value="1"/>
</dbReference>
<name>A0AAD5EBW6_UMBRA</name>
<dbReference type="Proteomes" id="UP001206595">
    <property type="component" value="Unassembled WGS sequence"/>
</dbReference>
<dbReference type="InterPro" id="IPR000571">
    <property type="entry name" value="Znf_CCCH"/>
</dbReference>
<dbReference type="GeneID" id="75913344"/>
<dbReference type="SUPFAM" id="SSF90229">
    <property type="entry name" value="CCCH zinc finger"/>
    <property type="match status" value="1"/>
</dbReference>
<evidence type="ECO:0000256" key="5">
    <source>
        <dbReference type="ARBA" id="ARBA00023242"/>
    </source>
</evidence>
<dbReference type="GO" id="GO:0008270">
    <property type="term" value="F:zinc ion binding"/>
    <property type="evidence" value="ECO:0007669"/>
    <property type="project" value="UniProtKB-KW"/>
</dbReference>
<dbReference type="EMBL" id="MU620909">
    <property type="protein sequence ID" value="KAI8580853.1"/>
    <property type="molecule type" value="Genomic_DNA"/>
</dbReference>
<sequence>MSTTSRIACKFYQQGRCLKGANCNFSHTIGTANNNNNNASWGSKPAFGGSAAPNEMPKYNETSLKSDLASQEKPVWDLSVYGPAKEEPNLIVGTDRSFEEDRLKYYLSRLQSGNENQFLQEREQALQVMNQQVNAIVNNPTAAIQHFNGQKSKDSSAFGSSSNTAQFEPFVSNSGFGSGGGFGNTGSAFGNNSTSAFGNTGSAFGAGANKQPTSAFGGSAFGGSAFGNTGSASTAPAFGSTGFVNNSAFGNMSQPSTSAFGNTGSAFGGATPNQSAFGATSSMGGFGSTPAFGAPSAVGAQPNSMMSAAPTSAFGSTTSMGQPTAFGMPPQSSQPFGSTQPATAFGSASQPTTGFGAAPPTNAGFGSGFGAQPTAQQQPLNIASTDVPSEQQAFLAPTFQYKMIPEEEPPAQLR</sequence>
<keyword evidence="4 6" id="KW-0862">Zinc</keyword>
<evidence type="ECO:0000256" key="7">
    <source>
        <dbReference type="SAM" id="MobiDB-lite"/>
    </source>
</evidence>
<feature type="domain" description="C3H1-type" evidence="8">
    <location>
        <begin position="3"/>
        <end position="30"/>
    </location>
</feature>
<accession>A0AAD5EBW6</accession>
<reference evidence="9" key="2">
    <citation type="journal article" date="2022" name="Proc. Natl. Acad. Sci. U.S.A.">
        <title>Diploid-dominant life cycles characterize the early evolution of Fungi.</title>
        <authorList>
            <person name="Amses K.R."/>
            <person name="Simmons D.R."/>
            <person name="Longcore J.E."/>
            <person name="Mondo S.J."/>
            <person name="Seto K."/>
            <person name="Jeronimo G.H."/>
            <person name="Bonds A.E."/>
            <person name="Quandt C.A."/>
            <person name="Davis W.J."/>
            <person name="Chang Y."/>
            <person name="Federici B.A."/>
            <person name="Kuo A."/>
            <person name="LaButti K."/>
            <person name="Pangilinan J."/>
            <person name="Andreopoulos W."/>
            <person name="Tritt A."/>
            <person name="Riley R."/>
            <person name="Hundley H."/>
            <person name="Johnson J."/>
            <person name="Lipzen A."/>
            <person name="Barry K."/>
            <person name="Lang B.F."/>
            <person name="Cuomo C.A."/>
            <person name="Buchler N.E."/>
            <person name="Grigoriev I.V."/>
            <person name="Spatafora J.W."/>
            <person name="Stajich J.E."/>
            <person name="James T.Y."/>
        </authorList>
    </citation>
    <scope>NUCLEOTIDE SEQUENCE</scope>
    <source>
        <strain evidence="9">AG</strain>
    </source>
</reference>
<dbReference type="InterPro" id="IPR036855">
    <property type="entry name" value="Znf_CCCH_sf"/>
</dbReference>
<keyword evidence="5" id="KW-0539">Nucleus</keyword>
<dbReference type="SMART" id="SM00356">
    <property type="entry name" value="ZnF_C3H1"/>
    <property type="match status" value="1"/>
</dbReference>
<gene>
    <name evidence="9" type="ORF">K450DRAFT_234894</name>
</gene>
<feature type="region of interest" description="Disordered" evidence="7">
    <location>
        <begin position="330"/>
        <end position="352"/>
    </location>
</feature>
<evidence type="ECO:0000256" key="4">
    <source>
        <dbReference type="ARBA" id="ARBA00022833"/>
    </source>
</evidence>
<comment type="caution">
    <text evidence="9">The sequence shown here is derived from an EMBL/GenBank/DDBJ whole genome shotgun (WGS) entry which is preliminary data.</text>
</comment>
<proteinExistence type="predicted"/>